<dbReference type="EMBL" id="FMAF01000013">
    <property type="protein sequence ID" value="SCB41250.1"/>
    <property type="molecule type" value="Genomic_DNA"/>
</dbReference>
<protein>
    <recommendedName>
        <fullName evidence="1">IraD/Gp25-like domain-containing protein</fullName>
    </recommendedName>
</protein>
<name>A0A1C3WMQ5_9HYPH</name>
<evidence type="ECO:0000259" key="1">
    <source>
        <dbReference type="Pfam" id="PF04965"/>
    </source>
</evidence>
<gene>
    <name evidence="2" type="ORF">GA0061101_113137</name>
</gene>
<dbReference type="Proteomes" id="UP000199205">
    <property type="component" value="Unassembled WGS sequence"/>
</dbReference>
<dbReference type="AlphaFoldDB" id="A0A1C3WMQ5"/>
<dbReference type="RefSeq" id="WP_092575147.1">
    <property type="nucleotide sequence ID" value="NZ_FMAF01000013.1"/>
</dbReference>
<organism evidence="2 3">
    <name type="scientific">Rhizobium lusitanum</name>
    <dbReference type="NCBI Taxonomy" id="293958"/>
    <lineage>
        <taxon>Bacteria</taxon>
        <taxon>Pseudomonadati</taxon>
        <taxon>Pseudomonadota</taxon>
        <taxon>Alphaproteobacteria</taxon>
        <taxon>Hyphomicrobiales</taxon>
        <taxon>Rhizobiaceae</taxon>
        <taxon>Rhizobium/Agrobacterium group</taxon>
        <taxon>Rhizobium</taxon>
    </lineage>
</organism>
<dbReference type="Pfam" id="PF04965">
    <property type="entry name" value="GPW_gp25"/>
    <property type="match status" value="1"/>
</dbReference>
<accession>A0A1C3WMQ5</accession>
<evidence type="ECO:0000313" key="2">
    <source>
        <dbReference type="EMBL" id="SCB41250.1"/>
    </source>
</evidence>
<evidence type="ECO:0000313" key="3">
    <source>
        <dbReference type="Proteomes" id="UP000199205"/>
    </source>
</evidence>
<reference evidence="2 3" key="1">
    <citation type="submission" date="2016-08" db="EMBL/GenBank/DDBJ databases">
        <authorList>
            <person name="Seilhamer J.J."/>
        </authorList>
    </citation>
    <scope>NUCLEOTIDE SEQUENCE [LARGE SCALE GENOMIC DNA]</scope>
    <source>
        <strain evidence="2 3">P1-7</strain>
    </source>
</reference>
<proteinExistence type="predicted"/>
<dbReference type="Gene3D" id="3.10.450.40">
    <property type="match status" value="1"/>
</dbReference>
<feature type="domain" description="IraD/Gp25-like" evidence="1">
    <location>
        <begin position="19"/>
        <end position="97"/>
    </location>
</feature>
<dbReference type="InterPro" id="IPR007048">
    <property type="entry name" value="IraD/Gp25-like"/>
</dbReference>
<dbReference type="SUPFAM" id="SSF160719">
    <property type="entry name" value="gpW/gp25-like"/>
    <property type="match status" value="1"/>
</dbReference>
<sequence>MPDSTGLSAASGKSLSNWEHVQQSIRKILKTPKGSRIMRRTFGSDLPDLVDGKMTRRNILAAYAAAATAILAWEPRYRMTAGRVTRADADGSITLEIFGTYYPRGHRGDYSISESASVRVIYGGA</sequence>
<dbReference type="OrthoDB" id="9802846at2"/>